<feature type="transmembrane region" description="Helical" evidence="1">
    <location>
        <begin position="75"/>
        <end position="96"/>
    </location>
</feature>
<gene>
    <name evidence="2" type="ORF">D0Y65_026557</name>
</gene>
<evidence type="ECO:0000256" key="1">
    <source>
        <dbReference type="SAM" id="Phobius"/>
    </source>
</evidence>
<accession>A0A445IKG1</accession>
<comment type="caution">
    <text evidence="2">The sequence shown here is derived from an EMBL/GenBank/DDBJ whole genome shotgun (WGS) entry which is preliminary data.</text>
</comment>
<keyword evidence="3" id="KW-1185">Reference proteome</keyword>
<keyword evidence="1" id="KW-0472">Membrane</keyword>
<evidence type="ECO:0000313" key="3">
    <source>
        <dbReference type="Proteomes" id="UP000289340"/>
    </source>
</evidence>
<keyword evidence="1" id="KW-1133">Transmembrane helix</keyword>
<dbReference type="Proteomes" id="UP000289340">
    <property type="component" value="Chromosome 10"/>
</dbReference>
<proteinExistence type="predicted"/>
<dbReference type="EMBL" id="QZWG01000010">
    <property type="protein sequence ID" value="RZB86545.1"/>
    <property type="molecule type" value="Genomic_DNA"/>
</dbReference>
<name>A0A445IKG1_GLYSO</name>
<organism evidence="2 3">
    <name type="scientific">Glycine soja</name>
    <name type="common">Wild soybean</name>
    <dbReference type="NCBI Taxonomy" id="3848"/>
    <lineage>
        <taxon>Eukaryota</taxon>
        <taxon>Viridiplantae</taxon>
        <taxon>Streptophyta</taxon>
        <taxon>Embryophyta</taxon>
        <taxon>Tracheophyta</taxon>
        <taxon>Spermatophyta</taxon>
        <taxon>Magnoliopsida</taxon>
        <taxon>eudicotyledons</taxon>
        <taxon>Gunneridae</taxon>
        <taxon>Pentapetalae</taxon>
        <taxon>rosids</taxon>
        <taxon>fabids</taxon>
        <taxon>Fabales</taxon>
        <taxon>Fabaceae</taxon>
        <taxon>Papilionoideae</taxon>
        <taxon>50 kb inversion clade</taxon>
        <taxon>NPAAA clade</taxon>
        <taxon>indigoferoid/millettioid clade</taxon>
        <taxon>Phaseoleae</taxon>
        <taxon>Glycine</taxon>
        <taxon>Glycine subgen. Soja</taxon>
    </lineage>
</organism>
<dbReference type="SMR" id="A0A445IKG1"/>
<sequence>MTRGKTCRRGDKGLQRGREIQSFWYHTSSGNVTEIGSIVLFSQLYFQLLIFPSIKSKERDLLSSSLATKMMSFPSSFLLSFLSNFSCLIGVIYFLVVKLNNCHDFLFEKQPPKEHKR</sequence>
<evidence type="ECO:0000313" key="2">
    <source>
        <dbReference type="EMBL" id="RZB86545.1"/>
    </source>
</evidence>
<protein>
    <submittedName>
        <fullName evidence="2">Uncharacterized protein</fullName>
    </submittedName>
</protein>
<keyword evidence="1" id="KW-0812">Transmembrane</keyword>
<reference evidence="2 3" key="1">
    <citation type="submission" date="2018-09" db="EMBL/GenBank/DDBJ databases">
        <title>A high-quality reference genome of wild soybean provides a powerful tool to mine soybean genomes.</title>
        <authorList>
            <person name="Xie M."/>
            <person name="Chung C.Y.L."/>
            <person name="Li M.-W."/>
            <person name="Wong F.-L."/>
            <person name="Chan T.-F."/>
            <person name="Lam H.-M."/>
        </authorList>
    </citation>
    <scope>NUCLEOTIDE SEQUENCE [LARGE SCALE GENOMIC DNA]</scope>
    <source>
        <strain evidence="3">cv. W05</strain>
        <tissue evidence="2">Hypocotyl of etiolated seedlings</tissue>
    </source>
</reference>
<dbReference type="AlphaFoldDB" id="A0A445IKG1"/>